<dbReference type="HOGENOM" id="CLU_1467365_0_0_5"/>
<feature type="compositionally biased region" description="Basic and acidic residues" evidence="1">
    <location>
        <begin position="138"/>
        <end position="153"/>
    </location>
</feature>
<dbReference type="RefSeq" id="WP_013164919.1">
    <property type="nucleotide sequence ID" value="NC_014217.1"/>
</dbReference>
<gene>
    <name evidence="3" type="ordered locus">Snov_0077</name>
</gene>
<evidence type="ECO:0000313" key="3">
    <source>
        <dbReference type="EMBL" id="ADH87414.1"/>
    </source>
</evidence>
<evidence type="ECO:0000256" key="2">
    <source>
        <dbReference type="SAM" id="SignalP"/>
    </source>
</evidence>
<dbReference type="AlphaFoldDB" id="D7A000"/>
<dbReference type="eggNOG" id="ENOG5032YD6">
    <property type="taxonomic scope" value="Bacteria"/>
</dbReference>
<proteinExistence type="predicted"/>
<reference evidence="3 4" key="1">
    <citation type="journal article" date="2012" name="Stand. Genomic Sci.">
        <title>Complete genome sequence of the facultatively chemolithoautotrophic and methylotrophic alpha Proteobacterium Starkeya novella type strain (ATCC 8093(T)).</title>
        <authorList>
            <person name="Kappler U."/>
            <person name="Davenport K."/>
            <person name="Beatson S."/>
            <person name="Lucas S."/>
            <person name="Lapidus A."/>
            <person name="Copeland A."/>
            <person name="Berry K.W."/>
            <person name="Glavina Del Rio T."/>
            <person name="Hammon N."/>
            <person name="Dalin E."/>
            <person name="Tice H."/>
            <person name="Pitluck S."/>
            <person name="Richardson P."/>
            <person name="Bruce D."/>
            <person name="Goodwin L.A."/>
            <person name="Han C."/>
            <person name="Tapia R."/>
            <person name="Detter J.C."/>
            <person name="Chang Y.J."/>
            <person name="Jeffries C.D."/>
            <person name="Land M."/>
            <person name="Hauser L."/>
            <person name="Kyrpides N.C."/>
            <person name="Goker M."/>
            <person name="Ivanova N."/>
            <person name="Klenk H.P."/>
            <person name="Woyke T."/>
        </authorList>
    </citation>
    <scope>NUCLEOTIDE SEQUENCE [LARGE SCALE GENOMIC DNA]</scope>
    <source>
        <strain evidence="4">ATCC 8093 / DSM 506 / JCM 20403 / CCM 1077 / IAM 12100 / NBRC 12443 / NCIMB 10456</strain>
    </source>
</reference>
<feature type="chain" id="PRO_5003092005" evidence="2">
    <location>
        <begin position="23"/>
        <end position="184"/>
    </location>
</feature>
<feature type="region of interest" description="Disordered" evidence="1">
    <location>
        <begin position="96"/>
        <end position="153"/>
    </location>
</feature>
<keyword evidence="2" id="KW-0732">Signal</keyword>
<protein>
    <submittedName>
        <fullName evidence="3">Uncharacterized protein</fullName>
    </submittedName>
</protein>
<accession>D7A000</accession>
<dbReference type="Proteomes" id="UP000006633">
    <property type="component" value="Chromosome"/>
</dbReference>
<evidence type="ECO:0000313" key="4">
    <source>
        <dbReference type="Proteomes" id="UP000006633"/>
    </source>
</evidence>
<dbReference type="EMBL" id="CP002026">
    <property type="protein sequence ID" value="ADH87414.1"/>
    <property type="molecule type" value="Genomic_DNA"/>
</dbReference>
<name>D7A000_ANCN5</name>
<dbReference type="OrthoDB" id="7870871at2"/>
<evidence type="ECO:0000256" key="1">
    <source>
        <dbReference type="SAM" id="MobiDB-lite"/>
    </source>
</evidence>
<organism evidence="3 4">
    <name type="scientific">Ancylobacter novellus (strain ATCC 8093 / DSM 506 / JCM 20403 / CCM 1077 / IAM 12100 / NBRC 12443 / NCIMB 10456)</name>
    <name type="common">Starkeya novella</name>
    <dbReference type="NCBI Taxonomy" id="639283"/>
    <lineage>
        <taxon>Bacteria</taxon>
        <taxon>Pseudomonadati</taxon>
        <taxon>Pseudomonadota</taxon>
        <taxon>Alphaproteobacteria</taxon>
        <taxon>Hyphomicrobiales</taxon>
        <taxon>Xanthobacteraceae</taxon>
        <taxon>Ancylobacter</taxon>
    </lineage>
</organism>
<keyword evidence="4" id="KW-1185">Reference proteome</keyword>
<dbReference type="STRING" id="639283.Snov_0077"/>
<sequence length="184" mass="19574">MRLTLIGAGLALAMLHPAQAQAPNIPPNGPPEAARFTMQPVEGGLMKLDTSTGAMSFCSAKAGAWVCEAVPEDRAALEAEIARLQARIAVLEKSRAGTGTGGTGTGVPDIMAPPSAEAPKDTPKDEPLGPPDAAKPAPKSEQELSEEARKRLDQAMDMVEQVFRRFFDMVDQLRREEGAQDQKL</sequence>
<feature type="compositionally biased region" description="Basic and acidic residues" evidence="1">
    <location>
        <begin position="118"/>
        <end position="127"/>
    </location>
</feature>
<feature type="signal peptide" evidence="2">
    <location>
        <begin position="1"/>
        <end position="22"/>
    </location>
</feature>
<dbReference type="KEGG" id="sno:Snov_0077"/>